<feature type="domain" description="Phage terminase large subunit GpA ATPase" evidence="2">
    <location>
        <begin position="7"/>
        <end position="256"/>
    </location>
</feature>
<dbReference type="PANTHER" id="PTHR34413">
    <property type="entry name" value="PROPHAGE TAIL FIBER ASSEMBLY PROTEIN HOMOLOG TFAE-RELATED-RELATED"/>
    <property type="match status" value="1"/>
</dbReference>
<feature type="domain" description="Terminase large subunit GpA endonuclease" evidence="3">
    <location>
        <begin position="265"/>
        <end position="562"/>
    </location>
</feature>
<dbReference type="Pfam" id="PF20454">
    <property type="entry name" value="GpA_nuclease"/>
    <property type="match status" value="1"/>
</dbReference>
<accession>A0ABY4XCB2</accession>
<dbReference type="Proteomes" id="UP001056937">
    <property type="component" value="Chromosome 1"/>
</dbReference>
<dbReference type="Pfam" id="PF05876">
    <property type="entry name" value="GpA_ATPase"/>
    <property type="match status" value="1"/>
</dbReference>
<dbReference type="InterPro" id="IPR046454">
    <property type="entry name" value="GpA_endonuclease"/>
</dbReference>
<dbReference type="HAMAP" id="MF_04144">
    <property type="entry name" value="TERL_LAMBDA"/>
    <property type="match status" value="1"/>
</dbReference>
<dbReference type="Gene3D" id="3.40.50.300">
    <property type="entry name" value="P-loop containing nucleotide triphosphate hydrolases"/>
    <property type="match status" value="1"/>
</dbReference>
<feature type="compositionally biased region" description="Low complexity" evidence="1">
    <location>
        <begin position="583"/>
        <end position="607"/>
    </location>
</feature>
<dbReference type="InterPro" id="IPR008866">
    <property type="entry name" value="Phage_lambda_GpA-like"/>
</dbReference>
<evidence type="ECO:0000313" key="5">
    <source>
        <dbReference type="Proteomes" id="UP001056937"/>
    </source>
</evidence>
<name>A0ABY4XCB2_9SPHN</name>
<evidence type="ECO:0000259" key="3">
    <source>
        <dbReference type="Pfam" id="PF20454"/>
    </source>
</evidence>
<feature type="region of interest" description="Disordered" evidence="1">
    <location>
        <begin position="583"/>
        <end position="630"/>
    </location>
</feature>
<protein>
    <submittedName>
        <fullName evidence="4">Phage terminase large subunit family protein</fullName>
    </submittedName>
</protein>
<evidence type="ECO:0000256" key="1">
    <source>
        <dbReference type="SAM" id="MobiDB-lite"/>
    </source>
</evidence>
<keyword evidence="5" id="KW-1185">Reference proteome</keyword>
<evidence type="ECO:0000313" key="4">
    <source>
        <dbReference type="EMBL" id="USI74538.1"/>
    </source>
</evidence>
<dbReference type="InterPro" id="IPR046453">
    <property type="entry name" value="GpA_ATPase"/>
</dbReference>
<dbReference type="InterPro" id="IPR027417">
    <property type="entry name" value="P-loop_NTPase"/>
</dbReference>
<evidence type="ECO:0000259" key="2">
    <source>
        <dbReference type="Pfam" id="PF05876"/>
    </source>
</evidence>
<dbReference type="InterPro" id="IPR051220">
    <property type="entry name" value="TFA_Chaperone"/>
</dbReference>
<reference evidence="4" key="1">
    <citation type="journal article" date="2022" name="Toxins">
        <title>Genomic Analysis of Sphingopyxis sp. USTB-05 for Biodegrading Cyanobacterial Hepatotoxins.</title>
        <authorList>
            <person name="Liu C."/>
            <person name="Xu Q."/>
            <person name="Zhao Z."/>
            <person name="Zhang H."/>
            <person name="Liu X."/>
            <person name="Yin C."/>
            <person name="Liu Y."/>
            <person name="Yan H."/>
        </authorList>
    </citation>
    <scope>NUCLEOTIDE SEQUENCE</scope>
    <source>
        <strain evidence="4">NBD5</strain>
    </source>
</reference>
<proteinExistence type="inferred from homology"/>
<dbReference type="EMBL" id="CP084930">
    <property type="protein sequence ID" value="USI74538.1"/>
    <property type="molecule type" value="Genomic_DNA"/>
</dbReference>
<organism evidence="4 5">
    <name type="scientific">Sphingomonas morindae</name>
    <dbReference type="NCBI Taxonomy" id="1541170"/>
    <lineage>
        <taxon>Bacteria</taxon>
        <taxon>Pseudomonadati</taxon>
        <taxon>Pseudomonadota</taxon>
        <taxon>Alphaproteobacteria</taxon>
        <taxon>Sphingomonadales</taxon>
        <taxon>Sphingomonadaceae</taxon>
        <taxon>Sphingomonas</taxon>
    </lineage>
</organism>
<dbReference type="PANTHER" id="PTHR34413:SF2">
    <property type="entry name" value="PROPHAGE TAIL FIBER ASSEMBLY PROTEIN HOMOLOG TFAE-RELATED"/>
    <property type="match status" value="1"/>
</dbReference>
<sequence length="630" mass="70622">MLSPEASAEPGKWDTKRAEFQRGIMDAIADPAIEEVVVMKSAQVGWTEIINNTVGYFVDQDPAPVMVLQPTLEMAEAWSTDRLAPMVRDTPCLKARIADPKSRDSGNKLLQKRFPGGQLVMVGANSPSSLASRPIRVVLADEVDRYPASAGQEGDPLELAYKRTTTFWNRRKLSGSTPTIAGASRIEAKFLESDQRYYFVPCGECGTFQALRWEQVKWEKTAAGGHLPETAWYECGHCAAKWDDSDRCAAVLLGKWRATAPFNGIAGFHIWEAYSAWVKLATTVKNFLEARKKPDTYKVWTNTALGLPWVEKGEAPDWQRLYERRSQELRLGEPPEWVGRITVGADVQRVPPRIEASVWGWGEGLRSVLIDHRVFHGDPAVEDVWKQMDAFLQEEWETPSGRRLRMSKLAIDTGDGQSTTHVYGWARRHPREVMAIKGVGSFNASVPVMGPTWADLTVRGRKVERGVQLWTIAVSIFKSETYHWLKLDQPLDGQPHPPGYIHLPMGVDAEWLQQLVAEQLITVKNKRTGFSRQEWQKTRDRNEAIDCRVYARAAAYSIGLDRWSAKQWARASGQVLRRAEVPADAAPAVEPTTQQSSPDPDAAPSSPTTKRARAVNPLTGRSRGSFLKRR</sequence>
<gene>
    <name evidence="4" type="ORF">LHA26_09775</name>
</gene>